<feature type="region of interest" description="Disordered" evidence="1">
    <location>
        <begin position="76"/>
        <end position="112"/>
    </location>
</feature>
<protein>
    <submittedName>
        <fullName evidence="2">Chascon isoform d-related</fullName>
    </submittedName>
</protein>
<evidence type="ECO:0000313" key="3">
    <source>
        <dbReference type="Proteomes" id="UP001146793"/>
    </source>
</evidence>
<comment type="caution">
    <text evidence="2">The sequence shown here is derived from an EMBL/GenBank/DDBJ whole genome shotgun (WGS) entry which is preliminary data.</text>
</comment>
<evidence type="ECO:0000313" key="2">
    <source>
        <dbReference type="EMBL" id="KAJ3429092.1"/>
    </source>
</evidence>
<proteinExistence type="predicted"/>
<evidence type="ECO:0000256" key="1">
    <source>
        <dbReference type="SAM" id="MobiDB-lite"/>
    </source>
</evidence>
<feature type="region of interest" description="Disordered" evidence="1">
    <location>
        <begin position="131"/>
        <end position="153"/>
    </location>
</feature>
<accession>A0AAV7YMA0</accession>
<name>A0AAV7YMA0_9EUKA</name>
<organism evidence="2 3">
    <name type="scientific">Anaeramoeba flamelloides</name>
    <dbReference type="NCBI Taxonomy" id="1746091"/>
    <lineage>
        <taxon>Eukaryota</taxon>
        <taxon>Metamonada</taxon>
        <taxon>Anaeramoebidae</taxon>
        <taxon>Anaeramoeba</taxon>
    </lineage>
</organism>
<dbReference type="AlphaFoldDB" id="A0AAV7YMA0"/>
<feature type="compositionally biased region" description="Basic and acidic residues" evidence="1">
    <location>
        <begin position="76"/>
        <end position="105"/>
    </location>
</feature>
<dbReference type="Proteomes" id="UP001146793">
    <property type="component" value="Unassembled WGS sequence"/>
</dbReference>
<dbReference type="EMBL" id="JANTQA010000057">
    <property type="protein sequence ID" value="KAJ3429092.1"/>
    <property type="molecule type" value="Genomic_DNA"/>
</dbReference>
<sequence length="402" mass="47844">MGHISLIFQTNDEDNLDSFLDGFEKKFKKQISYLPRSDKQETEPIQKLKNLTKILTEDLCNLKSFPTTYNSICEKENENGKEKEKETAKNKSHSEKEKEKEKENETSFEEDEEKYKITKSKLSIQNNINKELEEEKEKEQENENENEKEKEKVKGKEINSNKYFEVKLARFIINFVTSWFHKNKSLYHIGNTENSYQRIYSSENGFFQTIKNFFFLFQQQIFETAQFLRLIPISNPSIVYNKAVSFLNLQFSIFEKRLLKNKDKYYKKLYELECEVNKENGSTKDISDQKKSDEEKDHQKIDHKNAEIQFGSLMNCCSQSIMREAKNLFQTIDSQTSKYLHFLGICNIQQNEQEKIQKMKTKIIQNKNLLLNVLEKKVLKFSIQYSLDTLKIMKRVIKHTER</sequence>
<reference evidence="2" key="1">
    <citation type="submission" date="2022-08" db="EMBL/GenBank/DDBJ databases">
        <title>Novel sulphate-reducing endosymbionts in the free-living metamonad Anaeramoeba.</title>
        <authorList>
            <person name="Jerlstrom-Hultqvist J."/>
            <person name="Cepicka I."/>
            <person name="Gallot-Lavallee L."/>
            <person name="Salas-Leiva D."/>
            <person name="Curtis B.A."/>
            <person name="Zahonova K."/>
            <person name="Pipaliya S."/>
            <person name="Dacks J."/>
            <person name="Roger A.J."/>
        </authorList>
    </citation>
    <scope>NUCLEOTIDE SEQUENCE</scope>
    <source>
        <strain evidence="2">Busselton2</strain>
    </source>
</reference>
<gene>
    <name evidence="2" type="ORF">M0812_24431</name>
</gene>